<sequence length="458" mass="51323">MAYYRSTLILITLIHALHFIHLIESNEELKCSTQSSILMNIKGGAMLNSRLLIILNDWSVYELNRTALNVHTHHLKITGNPIPFVKKWPEVMKWIHDMNLDLNNVARFVVNLANSIPLMWLLLSKSKGLVFNLDNETYHYKADCKMMPKDTLISDDSNKDHIYIFKGCDQLGIVESLSMNLFTQSIFGICIDLNGRLSKVNDDCRQWVNWPVIYGFAASQNLYLFTNNSIVYIVPTKIFDKAVNVIKRTFREFFQCSDDNQSTTSSNGISGSNNDQWTVTIPNGKSSDSIDDKLYKLLISIIVILVLIIILISLFLIYGTIPLVTYTDNINTKCGEQNESNWLGANKYRCCNRPIPLMMPGMGTTNGAGGGGVGGGGTSNVSANTTTITKQNGTVITLIVPVRSQSNSCSAKGDLNQKTAIMTKTMLTKPVNRRQSTKRNSKRNPKRPDRNQSSATYR</sequence>
<feature type="region of interest" description="Disordered" evidence="1">
    <location>
        <begin position="426"/>
        <end position="458"/>
    </location>
</feature>
<dbReference type="Proteomes" id="UP001142055">
    <property type="component" value="Chromosome 3"/>
</dbReference>
<organism evidence="4 5">
    <name type="scientific">Blomia tropicalis</name>
    <name type="common">Mite</name>
    <dbReference type="NCBI Taxonomy" id="40697"/>
    <lineage>
        <taxon>Eukaryota</taxon>
        <taxon>Metazoa</taxon>
        <taxon>Ecdysozoa</taxon>
        <taxon>Arthropoda</taxon>
        <taxon>Chelicerata</taxon>
        <taxon>Arachnida</taxon>
        <taxon>Acari</taxon>
        <taxon>Acariformes</taxon>
        <taxon>Sarcoptiformes</taxon>
        <taxon>Astigmata</taxon>
        <taxon>Glycyphagoidea</taxon>
        <taxon>Echimyopodidae</taxon>
        <taxon>Blomia</taxon>
    </lineage>
</organism>
<evidence type="ECO:0000256" key="3">
    <source>
        <dbReference type="SAM" id="SignalP"/>
    </source>
</evidence>
<evidence type="ECO:0000313" key="4">
    <source>
        <dbReference type="EMBL" id="KAJ6216145.1"/>
    </source>
</evidence>
<keyword evidence="3" id="KW-0732">Signal</keyword>
<evidence type="ECO:0000256" key="2">
    <source>
        <dbReference type="SAM" id="Phobius"/>
    </source>
</evidence>
<protein>
    <submittedName>
        <fullName evidence="4">Uncharacterized protein</fullName>
    </submittedName>
</protein>
<keyword evidence="2" id="KW-1133">Transmembrane helix</keyword>
<keyword evidence="2" id="KW-0812">Transmembrane</keyword>
<feature type="transmembrane region" description="Helical" evidence="2">
    <location>
        <begin position="297"/>
        <end position="318"/>
    </location>
</feature>
<proteinExistence type="predicted"/>
<keyword evidence="2" id="KW-0472">Membrane</keyword>
<reference evidence="4" key="1">
    <citation type="submission" date="2022-12" db="EMBL/GenBank/DDBJ databases">
        <title>Genome assemblies of Blomia tropicalis.</title>
        <authorList>
            <person name="Cui Y."/>
        </authorList>
    </citation>
    <scope>NUCLEOTIDE SEQUENCE</scope>
    <source>
        <tissue evidence="4">Adult mites</tissue>
    </source>
</reference>
<comment type="caution">
    <text evidence="4">The sequence shown here is derived from an EMBL/GenBank/DDBJ whole genome shotgun (WGS) entry which is preliminary data.</text>
</comment>
<keyword evidence="5" id="KW-1185">Reference proteome</keyword>
<dbReference type="EMBL" id="JAPWDV010000003">
    <property type="protein sequence ID" value="KAJ6216145.1"/>
    <property type="molecule type" value="Genomic_DNA"/>
</dbReference>
<name>A0A9Q0RJ99_BLOTA</name>
<accession>A0A9Q0RJ99</accession>
<gene>
    <name evidence="4" type="ORF">RDWZM_007302</name>
</gene>
<feature type="chain" id="PRO_5040139124" evidence="3">
    <location>
        <begin position="26"/>
        <end position="458"/>
    </location>
</feature>
<feature type="signal peptide" evidence="3">
    <location>
        <begin position="1"/>
        <end position="25"/>
    </location>
</feature>
<evidence type="ECO:0000313" key="5">
    <source>
        <dbReference type="Proteomes" id="UP001142055"/>
    </source>
</evidence>
<dbReference type="AlphaFoldDB" id="A0A9Q0RJ99"/>
<evidence type="ECO:0000256" key="1">
    <source>
        <dbReference type="SAM" id="MobiDB-lite"/>
    </source>
</evidence>
<feature type="compositionally biased region" description="Basic residues" evidence="1">
    <location>
        <begin position="431"/>
        <end position="445"/>
    </location>
</feature>